<dbReference type="AlphaFoldDB" id="A0A8H6HG76"/>
<dbReference type="OrthoDB" id="3893071at2759"/>
<reference evidence="1 2" key="1">
    <citation type="submission" date="2020-07" db="EMBL/GenBank/DDBJ databases">
        <title>Comparative genomics of pyrophilous fungi reveals a link between fire events and developmental genes.</title>
        <authorList>
            <consortium name="DOE Joint Genome Institute"/>
            <person name="Steindorff A.S."/>
            <person name="Carver A."/>
            <person name="Calhoun S."/>
            <person name="Stillman K."/>
            <person name="Liu H."/>
            <person name="Lipzen A."/>
            <person name="Pangilinan J."/>
            <person name="Labutti K."/>
            <person name="Bruns T.D."/>
            <person name="Grigoriev I.V."/>
        </authorList>
    </citation>
    <scope>NUCLEOTIDE SEQUENCE [LARGE SCALE GENOMIC DNA]</scope>
    <source>
        <strain evidence="1 2">CBS 144469</strain>
    </source>
</reference>
<accession>A0A8H6HG76</accession>
<dbReference type="Proteomes" id="UP000521943">
    <property type="component" value="Unassembled WGS sequence"/>
</dbReference>
<name>A0A8H6HG76_9AGAR</name>
<evidence type="ECO:0000313" key="2">
    <source>
        <dbReference type="Proteomes" id="UP000521943"/>
    </source>
</evidence>
<comment type="caution">
    <text evidence="1">The sequence shown here is derived from an EMBL/GenBank/DDBJ whole genome shotgun (WGS) entry which is preliminary data.</text>
</comment>
<gene>
    <name evidence="1" type="ORF">DFP72DRAFT_924402</name>
</gene>
<dbReference type="EMBL" id="JACGCI010000100">
    <property type="protein sequence ID" value="KAF6745751.1"/>
    <property type="molecule type" value="Genomic_DNA"/>
</dbReference>
<sequence length="258" mass="28436">MRNRPSFYRPSSSCRPANRSYHLLPSLPLLTYPVTHTTTATHPASSKYLPPNDEAHPRWRAPPLHNIRHALPASTRHRPHLLTTYPTTLAGWKARTARTIPSGESTPFVVVNPACEFNMPWLVPSVAYCIGSHDINKSLNGTAWVGKAQAHGYGGAAAAADMDVEGVVKARLISSFASRAGSSCATTPWPRAHAGDCCRHMLERPESIPSNVHRRRVRHQRRPSKTRAAMTVRTTVHNRHHEGVCKVYCLHLVGAGPP</sequence>
<proteinExistence type="predicted"/>
<evidence type="ECO:0000313" key="1">
    <source>
        <dbReference type="EMBL" id="KAF6745751.1"/>
    </source>
</evidence>
<organism evidence="1 2">
    <name type="scientific">Ephemerocybe angulata</name>
    <dbReference type="NCBI Taxonomy" id="980116"/>
    <lineage>
        <taxon>Eukaryota</taxon>
        <taxon>Fungi</taxon>
        <taxon>Dikarya</taxon>
        <taxon>Basidiomycota</taxon>
        <taxon>Agaricomycotina</taxon>
        <taxon>Agaricomycetes</taxon>
        <taxon>Agaricomycetidae</taxon>
        <taxon>Agaricales</taxon>
        <taxon>Agaricineae</taxon>
        <taxon>Psathyrellaceae</taxon>
        <taxon>Ephemerocybe</taxon>
    </lineage>
</organism>
<keyword evidence="2" id="KW-1185">Reference proteome</keyword>
<protein>
    <submittedName>
        <fullName evidence="1">Uncharacterized protein</fullName>
    </submittedName>
</protein>